<dbReference type="RefSeq" id="WP_204661392.1">
    <property type="nucleotide sequence ID" value="NZ_JAFBDT010000001.1"/>
</dbReference>
<dbReference type="Gene3D" id="2.40.50.140">
    <property type="entry name" value="Nucleic acid-binding proteins"/>
    <property type="match status" value="1"/>
</dbReference>
<dbReference type="InterPro" id="IPR012340">
    <property type="entry name" value="NA-bd_OB-fold"/>
</dbReference>
<dbReference type="InterPro" id="IPR019307">
    <property type="entry name" value="RNA-bd_AU-1/RNase_E/G"/>
</dbReference>
<comment type="cofactor">
    <cofactor evidence="1">
        <name>Mg(2+)</name>
        <dbReference type="ChEBI" id="CHEBI:18420"/>
    </cofactor>
</comment>
<keyword evidence="5" id="KW-0694">RNA-binding</keyword>
<dbReference type="Pfam" id="PF10150">
    <property type="entry name" value="RNase_E_G"/>
    <property type="match status" value="1"/>
</dbReference>
<comment type="caution">
    <text evidence="7">The sequence shown here is derived from an EMBL/GenBank/DDBJ whole genome shotgun (WGS) entry which is preliminary data.</text>
</comment>
<evidence type="ECO:0000256" key="3">
    <source>
        <dbReference type="ARBA" id="ARBA00022801"/>
    </source>
</evidence>
<dbReference type="PANTHER" id="PTHR30001:SF0">
    <property type="entry name" value="RIBONUCLEASE G"/>
    <property type="match status" value="1"/>
</dbReference>
<organism evidence="7 8">
    <name type="scientific">Fusibacter tunisiensis</name>
    <dbReference type="NCBI Taxonomy" id="1008308"/>
    <lineage>
        <taxon>Bacteria</taxon>
        <taxon>Bacillati</taxon>
        <taxon>Bacillota</taxon>
        <taxon>Clostridia</taxon>
        <taxon>Eubacteriales</taxon>
        <taxon>Eubacteriales Family XII. Incertae Sedis</taxon>
        <taxon>Fusibacter</taxon>
    </lineage>
</organism>
<feature type="domain" description="RNA-binding protein AU-1/Ribonuclease E/G" evidence="6">
    <location>
        <begin position="109"/>
        <end position="370"/>
    </location>
</feature>
<dbReference type="PANTHER" id="PTHR30001">
    <property type="entry name" value="RIBONUCLEASE"/>
    <property type="match status" value="1"/>
</dbReference>
<gene>
    <name evidence="7" type="ORF">JOC49_000260</name>
</gene>
<keyword evidence="8" id="KW-1185">Reference proteome</keyword>
<evidence type="ECO:0000256" key="5">
    <source>
        <dbReference type="ARBA" id="ARBA00022884"/>
    </source>
</evidence>
<keyword evidence="2" id="KW-0479">Metal-binding</keyword>
<evidence type="ECO:0000256" key="1">
    <source>
        <dbReference type="ARBA" id="ARBA00001946"/>
    </source>
</evidence>
<evidence type="ECO:0000256" key="2">
    <source>
        <dbReference type="ARBA" id="ARBA00022723"/>
    </source>
</evidence>
<dbReference type="Proteomes" id="UP000767854">
    <property type="component" value="Unassembled WGS sequence"/>
</dbReference>
<keyword evidence="3 7" id="KW-0378">Hydrolase</keyword>
<dbReference type="EMBL" id="JAFBDT010000001">
    <property type="protein sequence ID" value="MBM7560751.1"/>
    <property type="molecule type" value="Genomic_DNA"/>
</dbReference>
<protein>
    <submittedName>
        <fullName evidence="7">Ribonuclease G</fullName>
        <ecNumber evidence="7">3.1.26.-</ecNumber>
    </submittedName>
</protein>
<dbReference type="GO" id="GO:0016787">
    <property type="term" value="F:hydrolase activity"/>
    <property type="evidence" value="ECO:0007669"/>
    <property type="project" value="UniProtKB-KW"/>
</dbReference>
<reference evidence="7 8" key="1">
    <citation type="submission" date="2021-01" db="EMBL/GenBank/DDBJ databases">
        <title>Genomic Encyclopedia of Type Strains, Phase IV (KMG-IV): sequencing the most valuable type-strain genomes for metagenomic binning, comparative biology and taxonomic classification.</title>
        <authorList>
            <person name="Goeker M."/>
        </authorList>
    </citation>
    <scope>NUCLEOTIDE SEQUENCE [LARGE SCALE GENOMIC DNA]</scope>
    <source>
        <strain evidence="7 8">DSM 24436</strain>
    </source>
</reference>
<evidence type="ECO:0000259" key="6">
    <source>
        <dbReference type="Pfam" id="PF10150"/>
    </source>
</evidence>
<dbReference type="SUPFAM" id="SSF50249">
    <property type="entry name" value="Nucleic acid-binding proteins"/>
    <property type="match status" value="1"/>
</dbReference>
<proteinExistence type="predicted"/>
<accession>A0ABS2MMY0</accession>
<sequence>MVVMTVDETPILRLGLVIDLESDSIKHLILDNKFKTSILNQIYCGRIMQIIPSLEGAFVDIGKSQNAFIRNKDLLRLMGDSFKQGDSIIAQVSKDIHGQKGPLLTSDITIEGHYTVYLPYGNQVKFSKKISDNSTRSVIEKCIRDQFGDDFGVIVRSSVLNLGVSFDLLIDELKKQRDKWDWIVKRGLLEQKTKCLYDTNSFENRIGETVELFSINQVETSSKSFNQMFKNDFHDLPIKMTSGAAYKKYLTQITKLLFQNAFSARSGSSFVIDTLEAFTIVDVNSKHVIGNTQKTTAAFEINWEVSGLIADYIRLINIGGPVLIDYINMDSAHQRLLIDRLQKDFFRRIDGFTVHGFTKLGILELSKKRVGPTVFDRLSLNAEKKDMYFWWLNEMFVDLMELEHHTNTKSVEVEVDSELYSFLRQNPIEWETSLNVKFKANKGKEIPYKFQSQFIDN</sequence>
<evidence type="ECO:0000256" key="4">
    <source>
        <dbReference type="ARBA" id="ARBA00022842"/>
    </source>
</evidence>
<name>A0ABS2MMY0_9FIRM</name>
<keyword evidence="4" id="KW-0460">Magnesium</keyword>
<evidence type="ECO:0000313" key="7">
    <source>
        <dbReference type="EMBL" id="MBM7560751.1"/>
    </source>
</evidence>
<dbReference type="EC" id="3.1.26.-" evidence="7"/>
<dbReference type="InterPro" id="IPR004659">
    <property type="entry name" value="RNase_E/G"/>
</dbReference>
<dbReference type="CDD" id="cd04453">
    <property type="entry name" value="S1_RNase_E"/>
    <property type="match status" value="1"/>
</dbReference>
<evidence type="ECO:0000313" key="8">
    <source>
        <dbReference type="Proteomes" id="UP000767854"/>
    </source>
</evidence>